<protein>
    <submittedName>
        <fullName evidence="2">Uncharacterized protein</fullName>
    </submittedName>
</protein>
<proteinExistence type="predicted"/>
<gene>
    <name evidence="2" type="ORF">F511_30722</name>
</gene>
<name>A0A2Z7CQS8_9LAMI</name>
<organism evidence="2 3">
    <name type="scientific">Dorcoceras hygrometricum</name>
    <dbReference type="NCBI Taxonomy" id="472368"/>
    <lineage>
        <taxon>Eukaryota</taxon>
        <taxon>Viridiplantae</taxon>
        <taxon>Streptophyta</taxon>
        <taxon>Embryophyta</taxon>
        <taxon>Tracheophyta</taxon>
        <taxon>Spermatophyta</taxon>
        <taxon>Magnoliopsida</taxon>
        <taxon>eudicotyledons</taxon>
        <taxon>Gunneridae</taxon>
        <taxon>Pentapetalae</taxon>
        <taxon>asterids</taxon>
        <taxon>lamiids</taxon>
        <taxon>Lamiales</taxon>
        <taxon>Gesneriaceae</taxon>
        <taxon>Didymocarpoideae</taxon>
        <taxon>Trichosporeae</taxon>
        <taxon>Loxocarpinae</taxon>
        <taxon>Dorcoceras</taxon>
    </lineage>
</organism>
<dbReference type="EMBL" id="KQ993950">
    <property type="protein sequence ID" value="KZV48307.1"/>
    <property type="molecule type" value="Genomic_DNA"/>
</dbReference>
<sequence length="427" mass="47482">MSVLEGVEICELPTYLGRSTQIRDGQLRFGTVNSDFRRSTVNSDLRQSTQETQLVNSQTVNSAGQQATQLVNRKLSFGLVNSALDGHQLVNKQLSWSTGNSALDWSTQLWTVKLSFDQVNSDLTKFRFGDVNSEMVKKTPPANFIYAYLVMLEWYPPLAECFPKHSPITPPTQIRTKNRSKKRNNSCSGLEMAPSVPRTRAAAALRMKQIALDNQSNLIRRIRAKLATKRRETTAIKKEHEGNQVALEASHKTIAGLTAIGLSISKKIERMKAKKQQARESHMECHHKMQALTLAMSLFDLQDVCIAIGSLATLDLPMVVDLIGIYVLKGPYCTLTTTNWFLQALSKNRPPLSLNLTHGRRPPPSVAADRHRPPSCNRTCSNQFFEVIPSVANPSSLLVQIDGGRLNLVVDLIGGSTAAYREEPVFL</sequence>
<keyword evidence="3" id="KW-1185">Reference proteome</keyword>
<feature type="region of interest" description="Disordered" evidence="1">
    <location>
        <begin position="169"/>
        <end position="192"/>
    </location>
</feature>
<accession>A0A2Z7CQS8</accession>
<reference evidence="2 3" key="1">
    <citation type="journal article" date="2015" name="Proc. Natl. Acad. Sci. U.S.A.">
        <title>The resurrection genome of Boea hygrometrica: A blueprint for survival of dehydration.</title>
        <authorList>
            <person name="Xiao L."/>
            <person name="Yang G."/>
            <person name="Zhang L."/>
            <person name="Yang X."/>
            <person name="Zhao S."/>
            <person name="Ji Z."/>
            <person name="Zhou Q."/>
            <person name="Hu M."/>
            <person name="Wang Y."/>
            <person name="Chen M."/>
            <person name="Xu Y."/>
            <person name="Jin H."/>
            <person name="Xiao X."/>
            <person name="Hu G."/>
            <person name="Bao F."/>
            <person name="Hu Y."/>
            <person name="Wan P."/>
            <person name="Li L."/>
            <person name="Deng X."/>
            <person name="Kuang T."/>
            <person name="Xiang C."/>
            <person name="Zhu J.K."/>
            <person name="Oliver M.J."/>
            <person name="He Y."/>
        </authorList>
    </citation>
    <scope>NUCLEOTIDE SEQUENCE [LARGE SCALE GENOMIC DNA]</scope>
    <source>
        <strain evidence="3">cv. XS01</strain>
    </source>
</reference>
<evidence type="ECO:0000313" key="2">
    <source>
        <dbReference type="EMBL" id="KZV48307.1"/>
    </source>
</evidence>
<dbReference type="Proteomes" id="UP000250235">
    <property type="component" value="Unassembled WGS sequence"/>
</dbReference>
<evidence type="ECO:0000313" key="3">
    <source>
        <dbReference type="Proteomes" id="UP000250235"/>
    </source>
</evidence>
<dbReference type="AlphaFoldDB" id="A0A2Z7CQS8"/>
<evidence type="ECO:0000256" key="1">
    <source>
        <dbReference type="SAM" id="MobiDB-lite"/>
    </source>
</evidence>